<evidence type="ECO:0000256" key="1">
    <source>
        <dbReference type="ARBA" id="ARBA00023002"/>
    </source>
</evidence>
<reference evidence="3 4" key="1">
    <citation type="journal article" date="2024" name="J Genomics">
        <title>Draft genome sequencing and assembly of Favolaschia claudopus CIRM-BRFM 2984 isolated from oak limbs.</title>
        <authorList>
            <person name="Navarro D."/>
            <person name="Drula E."/>
            <person name="Chaduli D."/>
            <person name="Cazenave R."/>
            <person name="Ahrendt S."/>
            <person name="Wang J."/>
            <person name="Lipzen A."/>
            <person name="Daum C."/>
            <person name="Barry K."/>
            <person name="Grigoriev I.V."/>
            <person name="Favel A."/>
            <person name="Rosso M.N."/>
            <person name="Martin F."/>
        </authorList>
    </citation>
    <scope>NUCLEOTIDE SEQUENCE [LARGE SCALE GENOMIC DNA]</scope>
    <source>
        <strain evidence="3 4">CIRM-BRFM 2984</strain>
    </source>
</reference>
<evidence type="ECO:0000313" key="4">
    <source>
        <dbReference type="Proteomes" id="UP001362999"/>
    </source>
</evidence>
<evidence type="ECO:0000313" key="3">
    <source>
        <dbReference type="EMBL" id="KAK7058106.1"/>
    </source>
</evidence>
<dbReference type="Gene3D" id="3.60.130.10">
    <property type="entry name" value="Clavaminate synthase-like"/>
    <property type="match status" value="1"/>
</dbReference>
<organism evidence="3 4">
    <name type="scientific">Favolaschia claudopus</name>
    <dbReference type="NCBI Taxonomy" id="2862362"/>
    <lineage>
        <taxon>Eukaryota</taxon>
        <taxon>Fungi</taxon>
        <taxon>Dikarya</taxon>
        <taxon>Basidiomycota</taxon>
        <taxon>Agaricomycotina</taxon>
        <taxon>Agaricomycetes</taxon>
        <taxon>Agaricomycetidae</taxon>
        <taxon>Agaricales</taxon>
        <taxon>Marasmiineae</taxon>
        <taxon>Mycenaceae</taxon>
        <taxon>Favolaschia</taxon>
    </lineage>
</organism>
<comment type="caution">
    <text evidence="3">The sequence shown here is derived from an EMBL/GenBank/DDBJ whole genome shotgun (WGS) entry which is preliminary data.</text>
</comment>
<keyword evidence="1" id="KW-0560">Oxidoreductase</keyword>
<dbReference type="EMBL" id="JAWWNJ010000004">
    <property type="protein sequence ID" value="KAK7058106.1"/>
    <property type="molecule type" value="Genomic_DNA"/>
</dbReference>
<sequence length="358" mass="39783">MHSNLLTRALPRGSRLTVPTLHSSFRRPIGSTASTNKPAASVDIAAPHPSSTDFLPNQFFHNGVSTRPYSLPHRSAPPSAPSVSHQGSRLASAKVDDEYFTFPYGTRFSIPTRASGLEMASTFAHALKEKGVVVIDLEFVDERSHFMLQLVEKMGGVADSHSSNGTSHTNRRGCKAAKPTRSHGTLTTNPQRFFGIHVLHPDLLGGGIFRVLPAADLISLLSPSTVSTLLNHEFTIHVPAEFHKSHPTTRGRLLSRCPQTGHYLLRFRRDILASPPSRDPKANAAVEELNALLDKEETKGWRFADDVYKANAVVLMDNAIYVPYARFLHMRTEIKDKRRLLRRVRFNMKEGETSVRIL</sequence>
<proteinExistence type="predicted"/>
<name>A0AAW0E1V0_9AGAR</name>
<feature type="compositionally biased region" description="Basic residues" evidence="2">
    <location>
        <begin position="169"/>
        <end position="181"/>
    </location>
</feature>
<accession>A0AAW0E1V0</accession>
<dbReference type="SUPFAM" id="SSF51197">
    <property type="entry name" value="Clavaminate synthase-like"/>
    <property type="match status" value="1"/>
</dbReference>
<feature type="region of interest" description="Disordered" evidence="2">
    <location>
        <begin position="17"/>
        <end position="47"/>
    </location>
</feature>
<evidence type="ECO:0000256" key="2">
    <source>
        <dbReference type="SAM" id="MobiDB-lite"/>
    </source>
</evidence>
<dbReference type="GO" id="GO:0016491">
    <property type="term" value="F:oxidoreductase activity"/>
    <property type="evidence" value="ECO:0007669"/>
    <property type="project" value="UniProtKB-KW"/>
</dbReference>
<feature type="region of interest" description="Disordered" evidence="2">
    <location>
        <begin position="159"/>
        <end position="184"/>
    </location>
</feature>
<gene>
    <name evidence="3" type="ORF">R3P38DRAFT_2844348</name>
</gene>
<dbReference type="AlphaFoldDB" id="A0AAW0E1V0"/>
<feature type="region of interest" description="Disordered" evidence="2">
    <location>
        <begin position="66"/>
        <end position="88"/>
    </location>
</feature>
<dbReference type="Proteomes" id="UP001362999">
    <property type="component" value="Unassembled WGS sequence"/>
</dbReference>
<dbReference type="InterPro" id="IPR042098">
    <property type="entry name" value="TauD-like_sf"/>
</dbReference>
<keyword evidence="4" id="KW-1185">Reference proteome</keyword>
<protein>
    <submittedName>
        <fullName evidence="3">Uncharacterized protein</fullName>
    </submittedName>
</protein>